<comment type="caution">
    <text evidence="5">The sequence shown here is derived from an EMBL/GenBank/DDBJ whole genome shotgun (WGS) entry which is preliminary data.</text>
</comment>
<evidence type="ECO:0000256" key="3">
    <source>
        <dbReference type="SAM" id="Coils"/>
    </source>
</evidence>
<evidence type="ECO:0000256" key="4">
    <source>
        <dbReference type="SAM" id="MobiDB-lite"/>
    </source>
</evidence>
<dbReference type="EMBL" id="JAVYJV010000024">
    <property type="protein sequence ID" value="KAK4337873.1"/>
    <property type="molecule type" value="Genomic_DNA"/>
</dbReference>
<protein>
    <recommendedName>
        <fullName evidence="7">Protein WEAK CHLOROPLAST MOVEMENT UNDER BLUE LIGHT 1-like</fullName>
    </recommendedName>
</protein>
<feature type="region of interest" description="Disordered" evidence="4">
    <location>
        <begin position="247"/>
        <end position="268"/>
    </location>
</feature>
<gene>
    <name evidence="5" type="ORF">RND71_042360</name>
</gene>
<feature type="coiled-coil region" evidence="3">
    <location>
        <begin position="357"/>
        <end position="421"/>
    </location>
</feature>
<feature type="compositionally biased region" description="Polar residues" evidence="4">
    <location>
        <begin position="247"/>
        <end position="267"/>
    </location>
</feature>
<dbReference type="GO" id="GO:0009903">
    <property type="term" value="P:chloroplast avoidance movement"/>
    <property type="evidence" value="ECO:0007669"/>
    <property type="project" value="TreeGrafter"/>
</dbReference>
<organism evidence="5 6">
    <name type="scientific">Anisodus tanguticus</name>
    <dbReference type="NCBI Taxonomy" id="243964"/>
    <lineage>
        <taxon>Eukaryota</taxon>
        <taxon>Viridiplantae</taxon>
        <taxon>Streptophyta</taxon>
        <taxon>Embryophyta</taxon>
        <taxon>Tracheophyta</taxon>
        <taxon>Spermatophyta</taxon>
        <taxon>Magnoliopsida</taxon>
        <taxon>eudicotyledons</taxon>
        <taxon>Gunneridae</taxon>
        <taxon>Pentapetalae</taxon>
        <taxon>asterids</taxon>
        <taxon>lamiids</taxon>
        <taxon>Solanales</taxon>
        <taxon>Solanaceae</taxon>
        <taxon>Solanoideae</taxon>
        <taxon>Hyoscyameae</taxon>
        <taxon>Anisodus</taxon>
    </lineage>
</organism>
<feature type="region of interest" description="Disordered" evidence="4">
    <location>
        <begin position="35"/>
        <end position="151"/>
    </location>
</feature>
<dbReference type="InterPro" id="IPR008545">
    <property type="entry name" value="Web"/>
</dbReference>
<feature type="compositionally biased region" description="Basic and acidic residues" evidence="4">
    <location>
        <begin position="712"/>
        <end position="736"/>
    </location>
</feature>
<comment type="similarity">
    <text evidence="1">Belongs to the WEB family.</text>
</comment>
<feature type="compositionally biased region" description="Polar residues" evidence="4">
    <location>
        <begin position="210"/>
        <end position="222"/>
    </location>
</feature>
<evidence type="ECO:0000256" key="2">
    <source>
        <dbReference type="ARBA" id="ARBA00023054"/>
    </source>
</evidence>
<feature type="region of interest" description="Disordered" evidence="4">
    <location>
        <begin position="875"/>
        <end position="947"/>
    </location>
</feature>
<feature type="coiled-coil region" evidence="3">
    <location>
        <begin position="453"/>
        <end position="561"/>
    </location>
</feature>
<feature type="region of interest" description="Disordered" evidence="4">
    <location>
        <begin position="711"/>
        <end position="743"/>
    </location>
</feature>
<feature type="region of interest" description="Disordered" evidence="4">
    <location>
        <begin position="172"/>
        <end position="231"/>
    </location>
</feature>
<feature type="compositionally biased region" description="Polar residues" evidence="4">
    <location>
        <begin position="65"/>
        <end position="83"/>
    </location>
</feature>
<evidence type="ECO:0000313" key="6">
    <source>
        <dbReference type="Proteomes" id="UP001291623"/>
    </source>
</evidence>
<keyword evidence="2 3" id="KW-0175">Coiled coil</keyword>
<dbReference type="Proteomes" id="UP001291623">
    <property type="component" value="Unassembled WGS sequence"/>
</dbReference>
<accession>A0AAE1QQR6</accession>
<reference evidence="5" key="1">
    <citation type="submission" date="2023-12" db="EMBL/GenBank/DDBJ databases">
        <title>Genome assembly of Anisodus tanguticus.</title>
        <authorList>
            <person name="Wang Y.-J."/>
        </authorList>
    </citation>
    <scope>NUCLEOTIDE SEQUENCE</scope>
    <source>
        <strain evidence="5">KB-2021</strain>
        <tissue evidence="5">Leaf</tissue>
    </source>
</reference>
<sequence length="970" mass="106678">MHTLPLTPELYAKEQSLHTGNVILFPSGSPQLLIGKEDAKAMKENSPQESAPEPKVSVLKEDQSHTATPTRQHMNETANSKNQESADDASQHSKESSDSFPMEDSQTHPTGSLISASSIKSGGAGDISKTESLQSAVPTVQQEASPKLVEDVNSLEPATALLEASPSSILDAKARDSLQQSFDGGPSGGLLNQPNNTADGPTEEQDASPLLTTNSNSASLTEENQKKSSEHIQPDLVEAEKNNASLLQQDNSPSITHVSADTPTLSPREQKTENNIHVEAPNTGQSLPKASNLTVKIPEPSAQFKHPENSDSNRVKIDTAAPIESVKQAVSKFGGIVDWKAHRVQTVERRKVVDQELAKVQEEIPLYKKQSQAAEEAKMIVLKELESTKRLVEELKLNLERAQTEEQQAKQDSELAKLRVEEMEQGIADEASIAAKAQLEVAKARHAAAVSEVKTVNSELEDLHKEYDVLVSERYDAVQRAEEAVSASKKVDKEVEDLTIELITAKESLEAAQAAHLEAEEHRIGAAMAREQDTLNWEKELKQAEEELEKLNQQILSTKGLKEKLDTASALLLDLKAVFASYMESKVKQEMDEEGNFGELSDPEKRSHAEIQAAVALATRELEEVKLNIEKATDEVNCLKVAATSLKAKLEKEKSELAAMQQREGMASIAVASLEAELNRTKSEIALVQMKKKEAREKVVELPKQLQEAAQEADRAKSLAQTAREDLRKAKEEAEQAKAGASTMESRLLAAKKEIEAAKASEKLALDAINALQGSELARSTNLENSPSGVTLSLEEYYDLSKLAHEAEEQANKRVAAAITQIEVAKESKLRSLSKLEEVNREMTTRKEDLQIAMQKAEKAEEGKLAVEQELRKWRAEHGQRRKAGESLPLINTARSPRTSFDETKVSKTYVRAPDAASLHHRSSPRAYEEASNTETDTSPEVKIPKKKKRSFFPRLFMFLGRKKEQAKTA</sequence>
<evidence type="ECO:0008006" key="7">
    <source>
        <dbReference type="Google" id="ProtNLM"/>
    </source>
</evidence>
<feature type="compositionally biased region" description="Polar residues" evidence="4">
    <location>
        <begin position="130"/>
        <end position="144"/>
    </location>
</feature>
<dbReference type="AlphaFoldDB" id="A0AAE1QQR6"/>
<dbReference type="PANTHER" id="PTHR32054:SF100">
    <property type="entry name" value="PROTEIN WEAK CHLOROPLAST MOVEMENT UNDER BLUE LIGHT 1-LIKE"/>
    <property type="match status" value="1"/>
</dbReference>
<feature type="compositionally biased region" description="Low complexity" evidence="4">
    <location>
        <begin position="111"/>
        <end position="121"/>
    </location>
</feature>
<evidence type="ECO:0000313" key="5">
    <source>
        <dbReference type="EMBL" id="KAK4337873.1"/>
    </source>
</evidence>
<dbReference type="GO" id="GO:0005829">
    <property type="term" value="C:cytosol"/>
    <property type="evidence" value="ECO:0007669"/>
    <property type="project" value="TreeGrafter"/>
</dbReference>
<dbReference type="GO" id="GO:0009904">
    <property type="term" value="P:chloroplast accumulation movement"/>
    <property type="evidence" value="ECO:0007669"/>
    <property type="project" value="TreeGrafter"/>
</dbReference>
<name>A0AAE1QQR6_9SOLA</name>
<feature type="compositionally biased region" description="Polar residues" evidence="4">
    <location>
        <begin position="190"/>
        <end position="199"/>
    </location>
</feature>
<keyword evidence="6" id="KW-1185">Reference proteome</keyword>
<evidence type="ECO:0000256" key="1">
    <source>
        <dbReference type="ARBA" id="ARBA00005485"/>
    </source>
</evidence>
<dbReference type="Pfam" id="PF05701">
    <property type="entry name" value="WEMBL"/>
    <property type="match status" value="1"/>
</dbReference>
<dbReference type="PANTHER" id="PTHR32054">
    <property type="entry name" value="HEAVY CHAIN, PUTATIVE, EXPRESSED-RELATED-RELATED"/>
    <property type="match status" value="1"/>
</dbReference>
<proteinExistence type="inferred from homology"/>
<feature type="compositionally biased region" description="Basic and acidic residues" evidence="4">
    <location>
        <begin position="875"/>
        <end position="885"/>
    </location>
</feature>